<organism evidence="1 2">
    <name type="scientific">Ruminococcus albus 8</name>
    <dbReference type="NCBI Taxonomy" id="246199"/>
    <lineage>
        <taxon>Bacteria</taxon>
        <taxon>Bacillati</taxon>
        <taxon>Bacillota</taxon>
        <taxon>Clostridia</taxon>
        <taxon>Eubacteriales</taxon>
        <taxon>Oscillospiraceae</taxon>
        <taxon>Ruminococcus</taxon>
    </lineage>
</organism>
<sequence length="62" mass="7198">MNNKTLQEMNDAYKDCPMRTSEYTIDGKKYIVKSHFVGEKSLDDTLYRIAFQKAMDEVLTTA</sequence>
<dbReference type="OrthoDB" id="1823779at2"/>
<evidence type="ECO:0000313" key="1">
    <source>
        <dbReference type="EMBL" id="EGC04705.1"/>
    </source>
</evidence>
<evidence type="ECO:0000313" key="2">
    <source>
        <dbReference type="Proteomes" id="UP000004259"/>
    </source>
</evidence>
<protein>
    <submittedName>
        <fullName evidence="1">Conserved domain protein</fullName>
    </submittedName>
</protein>
<proteinExistence type="predicted"/>
<dbReference type="Proteomes" id="UP000004259">
    <property type="component" value="Unassembled WGS sequence"/>
</dbReference>
<name>E9S7P0_RUMAL</name>
<reference evidence="1 2" key="1">
    <citation type="submission" date="2011-02" db="EMBL/GenBank/DDBJ databases">
        <authorList>
            <person name="Nelson K.E."/>
            <person name="Sutton G."/>
            <person name="Torralba M."/>
            <person name="Durkin S."/>
            <person name="Harkins D."/>
            <person name="Montgomery R."/>
            <person name="Ziemer C."/>
            <person name="Klaassens E."/>
            <person name="Ocuiv P."/>
            <person name="Morrison M."/>
        </authorList>
    </citation>
    <scope>NUCLEOTIDE SEQUENCE [LARGE SCALE GENOMIC DNA]</scope>
    <source>
        <strain evidence="1 2">8</strain>
    </source>
</reference>
<gene>
    <name evidence="1" type="ORF">CUS_4385</name>
</gene>
<comment type="caution">
    <text evidence="1">The sequence shown here is derived from an EMBL/GenBank/DDBJ whole genome shotgun (WGS) entry which is preliminary data.</text>
</comment>
<accession>E9S7P0</accession>
<dbReference type="STRING" id="246199.CUS_4385"/>
<dbReference type="eggNOG" id="ENOG5030U5I">
    <property type="taxonomic scope" value="Bacteria"/>
</dbReference>
<keyword evidence="2" id="KW-1185">Reference proteome</keyword>
<dbReference type="EMBL" id="ADKM02000016">
    <property type="protein sequence ID" value="EGC04705.1"/>
    <property type="molecule type" value="Genomic_DNA"/>
</dbReference>
<dbReference type="AlphaFoldDB" id="E9S7P0"/>
<dbReference type="RefSeq" id="WP_002846940.1">
    <property type="nucleotide sequence ID" value="NZ_ADKM02000016.1"/>
</dbReference>